<accession>A0A7K1KNZ6</accession>
<name>A0A7K1KNZ6_9BACT</name>
<organism evidence="2 3">
    <name type="scientific">Pseudodesulfovibrio alkaliphilus</name>
    <dbReference type="NCBI Taxonomy" id="2661613"/>
    <lineage>
        <taxon>Bacteria</taxon>
        <taxon>Pseudomonadati</taxon>
        <taxon>Thermodesulfobacteriota</taxon>
        <taxon>Desulfovibrionia</taxon>
        <taxon>Desulfovibrionales</taxon>
        <taxon>Desulfovibrionaceae</taxon>
    </lineage>
</organism>
<dbReference type="InterPro" id="IPR018771">
    <property type="entry name" value="PocR_dom"/>
</dbReference>
<evidence type="ECO:0000313" key="2">
    <source>
        <dbReference type="EMBL" id="MUM77803.1"/>
    </source>
</evidence>
<protein>
    <submittedName>
        <fullName evidence="2">Transcriptional regulator</fullName>
    </submittedName>
</protein>
<evidence type="ECO:0000313" key="3">
    <source>
        <dbReference type="Proteomes" id="UP000461162"/>
    </source>
</evidence>
<reference evidence="2 3" key="1">
    <citation type="submission" date="2019-11" db="EMBL/GenBank/DDBJ databases">
        <title>Pseudodesulfovibrio alkaliphilus, sp. nov., an alkaliphilic sulfate-reducing bacteria from mud volcano of Taman peninsula, Russia.</title>
        <authorList>
            <person name="Frolova A."/>
            <person name="Merkel A.Y."/>
            <person name="Slobodkin A.I."/>
        </authorList>
    </citation>
    <scope>NUCLEOTIDE SEQUENCE [LARGE SCALE GENOMIC DNA]</scope>
    <source>
        <strain evidence="2 3">F-1</strain>
    </source>
</reference>
<dbReference type="EMBL" id="WODC01000005">
    <property type="protein sequence ID" value="MUM77803.1"/>
    <property type="molecule type" value="Genomic_DNA"/>
</dbReference>
<evidence type="ECO:0000259" key="1">
    <source>
        <dbReference type="Pfam" id="PF10114"/>
    </source>
</evidence>
<dbReference type="AlphaFoldDB" id="A0A7K1KNZ6"/>
<dbReference type="RefSeq" id="WP_155934323.1">
    <property type="nucleotide sequence ID" value="NZ_WODC01000005.1"/>
</dbReference>
<sequence length="174" mass="19195">MRTLKTRNLSMRLIDMQPKEEWEKLQQELNDRFHFNADVVDQDGVRLAGTAWGNELCRAIRENEQALGAICKPAGQMFVHLMREGRAAFVEECDAGLVRVSVPVIRDGELLGAVGGCGLVPEEGEVDEYMVEMSSGMDAETVGRLAGTVTSVSAERVREIIDFIEAKVAELVAK</sequence>
<gene>
    <name evidence="2" type="ORF">GKC30_09170</name>
</gene>
<feature type="domain" description="PocR" evidence="1">
    <location>
        <begin position="19"/>
        <end position="166"/>
    </location>
</feature>
<dbReference type="Pfam" id="PF10114">
    <property type="entry name" value="PocR"/>
    <property type="match status" value="1"/>
</dbReference>
<dbReference type="Proteomes" id="UP000461162">
    <property type="component" value="Unassembled WGS sequence"/>
</dbReference>
<proteinExistence type="predicted"/>
<comment type="caution">
    <text evidence="2">The sequence shown here is derived from an EMBL/GenBank/DDBJ whole genome shotgun (WGS) entry which is preliminary data.</text>
</comment>
<keyword evidence="3" id="KW-1185">Reference proteome</keyword>